<protein>
    <submittedName>
        <fullName evidence="1">Uncharacterized protein</fullName>
    </submittedName>
</protein>
<dbReference type="SUPFAM" id="SSF110296">
    <property type="entry name" value="Oligoxyloglucan reducing end-specific cellobiohydrolase"/>
    <property type="match status" value="1"/>
</dbReference>
<sequence>MTTSVPELPAWLDRVVSPIRDTVLGLVSFAAEALQDHTPHGVLRHPPAAASVDLRFTRSDANDEQIFIPAGTRVAAPGPVVFVTAWSATIEPGQTAVTVRARHSEQVEGELVGVATGRPGQVLRVARAPIVALDDGHDVVLGVARPDPVAPARSFHGVTYEVWEPVSTFAGATAADRVYLLDRASGTVSFAPRLDLRDTAGAQPRVVGALPPAGAEIRMWYSTGGGVAGNVAANTVSAMRDPIPGVRVTNPAPARGGLALEDVTGMLARWRYEQSQWRRAITARDFEILAVSPAVARAGAAIGEGRVRVRLVPRVEAQARPGWRLTAEVLTEHQDAEVLAATQALLDERRPLTTTVVTEWARYKPVSVRGRVIVPAHEDPDLVRAYLEERLYQVISPAPAAGRNDGLPFGEPLGATVVNRVIEECAPEKSRVENLRLVVQDAPDTRTRAVEVDPARPDVWYAGSDDALFRSTNGGAGWEAVARFPDVVVSRLALRTGLLAVVAGNRVHLSKDSGDSWTVLGELEPSVTGAAWVDRDGMPALLLATDAGLYELSTAPGSAPLQVMVDDADPDRGLAAVTSFVTADGVAGVALAAQARRGVYLSSAGGRPNTFTMIGLVDTDVRTLAVRQDGTATVLWAGAGEADPRKPGKGCLRARLLDGDVHWETLSSDWTGGTCWDLAFTGSTVLAASQSGGVQRLDLGKAGPFWESAPVSSGLPLRDRTRFDAVETIAVTAGGRPVIGTSKGVYLETATDQWAAVAHREGPVTIPQGWLPCSAEHEIEVVRDTV</sequence>
<dbReference type="Proteomes" id="UP000676967">
    <property type="component" value="Chromosome"/>
</dbReference>
<dbReference type="EMBL" id="AP023356">
    <property type="protein sequence ID" value="BCJ48218.1"/>
    <property type="molecule type" value="Genomic_DNA"/>
</dbReference>
<gene>
    <name evidence="1" type="ORF">Aiant_88750</name>
</gene>
<keyword evidence="2" id="KW-1185">Reference proteome</keyword>
<evidence type="ECO:0000313" key="1">
    <source>
        <dbReference type="EMBL" id="BCJ48218.1"/>
    </source>
</evidence>
<dbReference type="RefSeq" id="WP_189330529.1">
    <property type="nucleotide sequence ID" value="NZ_AP023356.1"/>
</dbReference>
<reference evidence="1 2" key="1">
    <citation type="submission" date="2020-08" db="EMBL/GenBank/DDBJ databases">
        <title>Whole genome shotgun sequence of Actinoplanes ianthinogenes NBRC 13996.</title>
        <authorList>
            <person name="Komaki H."/>
            <person name="Tamura T."/>
        </authorList>
    </citation>
    <scope>NUCLEOTIDE SEQUENCE [LARGE SCALE GENOMIC DNA]</scope>
    <source>
        <strain evidence="1 2">NBRC 13996</strain>
    </source>
</reference>
<dbReference type="InterPro" id="IPR015943">
    <property type="entry name" value="WD40/YVTN_repeat-like_dom_sf"/>
</dbReference>
<proteinExistence type="predicted"/>
<accession>A0ABN6CSI3</accession>
<evidence type="ECO:0000313" key="2">
    <source>
        <dbReference type="Proteomes" id="UP000676967"/>
    </source>
</evidence>
<organism evidence="1 2">
    <name type="scientific">Actinoplanes ianthinogenes</name>
    <dbReference type="NCBI Taxonomy" id="122358"/>
    <lineage>
        <taxon>Bacteria</taxon>
        <taxon>Bacillati</taxon>
        <taxon>Actinomycetota</taxon>
        <taxon>Actinomycetes</taxon>
        <taxon>Micromonosporales</taxon>
        <taxon>Micromonosporaceae</taxon>
        <taxon>Actinoplanes</taxon>
    </lineage>
</organism>
<name>A0ABN6CSI3_9ACTN</name>
<dbReference type="Gene3D" id="2.130.10.10">
    <property type="entry name" value="YVTN repeat-like/Quinoprotein amine dehydrogenase"/>
    <property type="match status" value="1"/>
</dbReference>